<sequence length="216" mass="22950">MVDENRLALQLCGRKMPGAVSVDFGTAGMRHRRGAGHNELLGRAVGVGKKPGLAVIDATAGLGRDGFVLADLGVNVRLCERHPVVAALLSAGLAAGTAVADDWLNAVLARMQLTEGDVRELPHDEVAAADVIYLDPMFPPRDKTAAVKKEMALFQFLLQGVPADADELLRWALQKPVARVVVKRPAKAEPLAGLQPSHAIRGKAVRYDVYVLAGLA</sequence>
<dbReference type="RefSeq" id="WP_084179073.1">
    <property type="nucleotide sequence ID" value="NZ_PKUS01000003.1"/>
</dbReference>
<gene>
    <name evidence="1" type="primary">rsmJ</name>
    <name evidence="2" type="ORF">C0039_05705</name>
</gene>
<evidence type="ECO:0000313" key="3">
    <source>
        <dbReference type="Proteomes" id="UP000235005"/>
    </source>
</evidence>
<proteinExistence type="inferred from homology"/>
<dbReference type="HAMAP" id="MF_01523">
    <property type="entry name" value="16SrRNA_methyltr_J"/>
    <property type="match status" value="1"/>
</dbReference>
<evidence type="ECO:0000313" key="2">
    <source>
        <dbReference type="EMBL" id="PLW70012.1"/>
    </source>
</evidence>
<dbReference type="EC" id="2.1.1.242" evidence="1"/>
<organism evidence="2 3">
    <name type="scientific">Pseudohalioglobus lutimaris</name>
    <dbReference type="NCBI Taxonomy" id="1737061"/>
    <lineage>
        <taxon>Bacteria</taxon>
        <taxon>Pseudomonadati</taxon>
        <taxon>Pseudomonadota</taxon>
        <taxon>Gammaproteobacteria</taxon>
        <taxon>Cellvibrionales</taxon>
        <taxon>Halieaceae</taxon>
        <taxon>Pseudohalioglobus</taxon>
    </lineage>
</organism>
<keyword evidence="1" id="KW-0698">rRNA processing</keyword>
<comment type="function">
    <text evidence="1">Specifically methylates the guanosine in position 1516 of 16S rRNA.</text>
</comment>
<evidence type="ECO:0000256" key="1">
    <source>
        <dbReference type="HAMAP-Rule" id="MF_01523"/>
    </source>
</evidence>
<keyword evidence="1" id="KW-0949">S-adenosyl-L-methionine</keyword>
<dbReference type="SUPFAM" id="SSF53335">
    <property type="entry name" value="S-adenosyl-L-methionine-dependent methyltransferases"/>
    <property type="match status" value="1"/>
</dbReference>
<dbReference type="InterPro" id="IPR029063">
    <property type="entry name" value="SAM-dependent_MTases_sf"/>
</dbReference>
<dbReference type="AlphaFoldDB" id="A0A2N5X6A5"/>
<protein>
    <recommendedName>
        <fullName evidence="1">Ribosomal RNA small subunit methyltransferase J</fullName>
        <ecNumber evidence="1">2.1.1.242</ecNumber>
    </recommendedName>
    <alternativeName>
        <fullName evidence="1">16S rRNA m2G1516 methyltransferase</fullName>
    </alternativeName>
    <alternativeName>
        <fullName evidence="1">rRNA (guanine-N(2)-)-methyltransferase</fullName>
    </alternativeName>
</protein>
<keyword evidence="1" id="KW-0963">Cytoplasm</keyword>
<dbReference type="Pfam" id="PF04445">
    <property type="entry name" value="SAM_MT"/>
    <property type="match status" value="1"/>
</dbReference>
<dbReference type="PANTHER" id="PTHR36112:SF1">
    <property type="entry name" value="RIBOSOMAL RNA SMALL SUBUNIT METHYLTRANSFERASE J"/>
    <property type="match status" value="1"/>
</dbReference>
<reference evidence="2 3" key="1">
    <citation type="submission" date="2018-01" db="EMBL/GenBank/DDBJ databases">
        <title>The draft genome sequence of Halioglobus lutimaris HF004.</title>
        <authorList>
            <person name="Du Z.-J."/>
            <person name="Shi M.-J."/>
        </authorList>
    </citation>
    <scope>NUCLEOTIDE SEQUENCE [LARGE SCALE GENOMIC DNA]</scope>
    <source>
        <strain evidence="2 3">HF004</strain>
    </source>
</reference>
<dbReference type="GO" id="GO:0005737">
    <property type="term" value="C:cytoplasm"/>
    <property type="evidence" value="ECO:0007669"/>
    <property type="project" value="UniProtKB-SubCell"/>
</dbReference>
<keyword evidence="1" id="KW-0489">Methyltransferase</keyword>
<name>A0A2N5X6A5_9GAMM</name>
<feature type="binding site" evidence="1">
    <location>
        <position position="135"/>
    </location>
    <ligand>
        <name>S-adenosyl-L-methionine</name>
        <dbReference type="ChEBI" id="CHEBI:59789"/>
    </ligand>
</feature>
<dbReference type="PANTHER" id="PTHR36112">
    <property type="entry name" value="RIBOSOMAL RNA SMALL SUBUNIT METHYLTRANSFERASE J"/>
    <property type="match status" value="1"/>
</dbReference>
<comment type="caution">
    <text evidence="2">The sequence shown here is derived from an EMBL/GenBank/DDBJ whole genome shotgun (WGS) entry which is preliminary data.</text>
</comment>
<dbReference type="InterPro" id="IPR007536">
    <property type="entry name" value="16SrRNA_methylTrfase_J"/>
</dbReference>
<feature type="binding site" evidence="1">
    <location>
        <begin position="64"/>
        <end position="65"/>
    </location>
    <ligand>
        <name>S-adenosyl-L-methionine</name>
        <dbReference type="ChEBI" id="CHEBI:59789"/>
    </ligand>
</feature>
<dbReference type="GO" id="GO:0008990">
    <property type="term" value="F:rRNA (guanine-N2-)-methyltransferase activity"/>
    <property type="evidence" value="ECO:0007669"/>
    <property type="project" value="UniProtKB-UniRule"/>
</dbReference>
<keyword evidence="3" id="KW-1185">Reference proteome</keyword>
<comment type="similarity">
    <text evidence="1">Belongs to the methyltransferase superfamily. RsmJ family.</text>
</comment>
<dbReference type="Gene3D" id="3.40.50.150">
    <property type="entry name" value="Vaccinia Virus protein VP39"/>
    <property type="match status" value="1"/>
</dbReference>
<comment type="caution">
    <text evidence="1">Lacks conserved residue(s) required for the propagation of feature annotation.</text>
</comment>
<comment type="catalytic activity">
    <reaction evidence="1">
        <text>guanosine(1516) in 16S rRNA + S-adenosyl-L-methionine = N(2)-methylguanosine(1516) in 16S rRNA + S-adenosyl-L-homocysteine + H(+)</text>
        <dbReference type="Rhea" id="RHEA:43220"/>
        <dbReference type="Rhea" id="RHEA-COMP:10412"/>
        <dbReference type="Rhea" id="RHEA-COMP:10413"/>
        <dbReference type="ChEBI" id="CHEBI:15378"/>
        <dbReference type="ChEBI" id="CHEBI:57856"/>
        <dbReference type="ChEBI" id="CHEBI:59789"/>
        <dbReference type="ChEBI" id="CHEBI:74269"/>
        <dbReference type="ChEBI" id="CHEBI:74481"/>
        <dbReference type="EC" id="2.1.1.242"/>
    </reaction>
</comment>
<feature type="binding site" evidence="1">
    <location>
        <begin position="80"/>
        <end position="81"/>
    </location>
    <ligand>
        <name>S-adenosyl-L-methionine</name>
        <dbReference type="ChEBI" id="CHEBI:59789"/>
    </ligand>
</feature>
<dbReference type="EMBL" id="PKUS01000003">
    <property type="protein sequence ID" value="PLW70012.1"/>
    <property type="molecule type" value="Genomic_DNA"/>
</dbReference>
<dbReference type="OrthoDB" id="3191794at2"/>
<comment type="subcellular location">
    <subcellularLocation>
        <location evidence="1">Cytoplasm</location>
    </subcellularLocation>
</comment>
<accession>A0A2N5X6A5</accession>
<dbReference type="Proteomes" id="UP000235005">
    <property type="component" value="Unassembled WGS sequence"/>
</dbReference>
<keyword evidence="1" id="KW-0808">Transferase</keyword>